<dbReference type="SMART" id="SM00490">
    <property type="entry name" value="HELICc"/>
    <property type="match status" value="1"/>
</dbReference>
<feature type="compositionally biased region" description="Polar residues" evidence="1">
    <location>
        <begin position="985"/>
        <end position="994"/>
    </location>
</feature>
<reference evidence="3 4" key="1">
    <citation type="journal article" date="2020" name="Microbiol. Resour. Announc.">
        <title>Draft Genome Sequence of a Cladosporium Species Isolated from the Mesophotic Ascidian Didemnum maculosum.</title>
        <authorList>
            <person name="Gioti A."/>
            <person name="Siaperas R."/>
            <person name="Nikolaivits E."/>
            <person name="Le Goff G."/>
            <person name="Ouazzani J."/>
            <person name="Kotoulas G."/>
            <person name="Topakas E."/>
        </authorList>
    </citation>
    <scope>NUCLEOTIDE SEQUENCE [LARGE SCALE GENOMIC DNA]</scope>
    <source>
        <strain evidence="3 4">TM138-S3</strain>
    </source>
</reference>
<evidence type="ECO:0000313" key="4">
    <source>
        <dbReference type="Proteomes" id="UP000803884"/>
    </source>
</evidence>
<dbReference type="AlphaFoldDB" id="A0AB34KGB8"/>
<protein>
    <recommendedName>
        <fullName evidence="2">Helicase C-terminal domain-containing protein</fullName>
    </recommendedName>
</protein>
<evidence type="ECO:0000256" key="1">
    <source>
        <dbReference type="SAM" id="MobiDB-lite"/>
    </source>
</evidence>
<feature type="region of interest" description="Disordered" evidence="1">
    <location>
        <begin position="946"/>
        <end position="994"/>
    </location>
</feature>
<dbReference type="SUPFAM" id="SSF52540">
    <property type="entry name" value="P-loop containing nucleoside triphosphate hydrolases"/>
    <property type="match status" value="1"/>
</dbReference>
<dbReference type="Proteomes" id="UP000803884">
    <property type="component" value="Unassembled WGS sequence"/>
</dbReference>
<feature type="compositionally biased region" description="Acidic residues" evidence="1">
    <location>
        <begin position="428"/>
        <end position="442"/>
    </location>
</feature>
<feature type="compositionally biased region" description="Acidic residues" evidence="1">
    <location>
        <begin position="946"/>
        <end position="955"/>
    </location>
</feature>
<dbReference type="Gene3D" id="3.40.50.300">
    <property type="entry name" value="P-loop containing nucleotide triphosphate hydrolases"/>
    <property type="match status" value="1"/>
</dbReference>
<accession>A0AB34KGB8</accession>
<dbReference type="PROSITE" id="PS51194">
    <property type="entry name" value="HELICASE_CTER"/>
    <property type="match status" value="1"/>
</dbReference>
<comment type="caution">
    <text evidence="3">The sequence shown here is derived from an EMBL/GenBank/DDBJ whole genome shotgun (WGS) entry which is preliminary data.</text>
</comment>
<feature type="region of interest" description="Disordered" evidence="1">
    <location>
        <begin position="425"/>
        <end position="444"/>
    </location>
</feature>
<keyword evidence="4" id="KW-1185">Reference proteome</keyword>
<evidence type="ECO:0000313" key="3">
    <source>
        <dbReference type="EMBL" id="KAL1582288.1"/>
    </source>
</evidence>
<gene>
    <name evidence="3" type="ORF">WHR41_09171</name>
</gene>
<organism evidence="3 4">
    <name type="scientific">Cladosporium halotolerans</name>
    <dbReference type="NCBI Taxonomy" id="1052096"/>
    <lineage>
        <taxon>Eukaryota</taxon>
        <taxon>Fungi</taxon>
        <taxon>Dikarya</taxon>
        <taxon>Ascomycota</taxon>
        <taxon>Pezizomycotina</taxon>
        <taxon>Dothideomycetes</taxon>
        <taxon>Dothideomycetidae</taxon>
        <taxon>Cladosporiales</taxon>
        <taxon>Cladosporiaceae</taxon>
        <taxon>Cladosporium</taxon>
    </lineage>
</organism>
<dbReference type="RefSeq" id="XP_069225395.1">
    <property type="nucleotide sequence ID" value="XM_069377775.1"/>
</dbReference>
<dbReference type="GeneID" id="96010613"/>
<proteinExistence type="predicted"/>
<dbReference type="EMBL" id="JAAQHG020000055">
    <property type="protein sequence ID" value="KAL1582288.1"/>
    <property type="molecule type" value="Genomic_DNA"/>
</dbReference>
<dbReference type="Pfam" id="PF00271">
    <property type="entry name" value="Helicase_C"/>
    <property type="match status" value="1"/>
</dbReference>
<evidence type="ECO:0000259" key="2">
    <source>
        <dbReference type="PROSITE" id="PS51194"/>
    </source>
</evidence>
<name>A0AB34KGB8_9PEZI</name>
<feature type="domain" description="Helicase C-terminal" evidence="2">
    <location>
        <begin position="579"/>
        <end position="718"/>
    </location>
</feature>
<sequence>MDLGIKPIQDDTDQEYTPALRSIVARLFHSLLKDQIHLKVKENNTFRNSVVFFYFCNILHPQTKEVLDSPMVSKIASIFIYNSRLMFLAYYYAVEDKHVLNEHDMNRMYEKEVRKYLSNDSKNYFEELTQIRAFSLKLAKQHKSTTYTIKESPAGTVEFNGVPYPIEHIKNFFMRLGVQLEGQLKSKLLFVNHLDTLGIDFSRIEDTPLLNKTGQSIVDTPQLERFKSWFLQELVKGDSEHNRFFVKDVRGGRIRFKQSSVQRFLADLNTFTELLANAINLYSGGPLRGTELNLILYKNTSIKDRSMLYNKDAGMFFVKTDYNKTNNITRKERVSYRYLTPVLSRIVIIYVAAVLPLRDYIYRQHYRDEQYDNPYLLGRNQGAVSSYSISIRLQKETSTSFRKGLSLQAWRKIINFIIKTKMHASPLDPDDSSDSSDDEDLVEDKQANRTTQVSFNHYFNSEFFVNSTVTPKDLSALREFSIRYFNYFNLLDDLQPTDQKYSRITMSTDPGPVEMVTLDNRGVLQRLRRLYGDPNANFFNNEQRNIIRGSSNRSDISYRRVYYSAKGDRDEVVRETIRDIERGDDDVRNKVLIFVTNKKQGEDLAELLGTDTVYSGKKDLQRILREFLESKTQRSLVTTSVLEVGIDIKQIKYTISVEPIHSLTSVVQSSGRIRQRGVSYIVCQQPSKNSRNRIQRDANVRREVRDIDDFKELDRSWYGLLTVEEGCLRTPISQFLDHVPYRCQGHRDDLCSLCVENERVKEEGRKREEGVMMERRSRWLDLEEKLLQLKEMYCMYCVLDPYNTSNSINHAGTECRAMQGDKKMKLVRGQVEGELRQQRLPPHECGCIQCLIPKNICLKQQENNGLGEGECLMGRFLVETMAVLFRFQERTEGAIAGLPKRTEDLGEFVKRLMAARGWFTLKTVRLVEVLGGLDIVGMIEAIETKEEGEEGEEGQVEERAWVGRGRKRRASTMGKPNQKAAEGNTYPQLTPSRR</sequence>
<dbReference type="InterPro" id="IPR001650">
    <property type="entry name" value="Helicase_C-like"/>
</dbReference>
<dbReference type="InterPro" id="IPR027417">
    <property type="entry name" value="P-loop_NTPase"/>
</dbReference>